<gene>
    <name evidence="3" type="ORF">S03H2_52866</name>
</gene>
<feature type="domain" description="Glycosyltransferase subfamily 4-like N-terminal" evidence="2">
    <location>
        <begin position="23"/>
        <end position="171"/>
    </location>
</feature>
<dbReference type="GO" id="GO:0016757">
    <property type="term" value="F:glycosyltransferase activity"/>
    <property type="evidence" value="ECO:0007669"/>
    <property type="project" value="InterPro"/>
</dbReference>
<feature type="domain" description="Glycosyl transferase family 1" evidence="1">
    <location>
        <begin position="179"/>
        <end position="258"/>
    </location>
</feature>
<dbReference type="InterPro" id="IPR001296">
    <property type="entry name" value="Glyco_trans_1"/>
</dbReference>
<dbReference type="AlphaFoldDB" id="X1ITQ0"/>
<name>X1ITQ0_9ZZZZ</name>
<proteinExistence type="predicted"/>
<organism evidence="3">
    <name type="scientific">marine sediment metagenome</name>
    <dbReference type="NCBI Taxonomy" id="412755"/>
    <lineage>
        <taxon>unclassified sequences</taxon>
        <taxon>metagenomes</taxon>
        <taxon>ecological metagenomes</taxon>
    </lineage>
</organism>
<dbReference type="Pfam" id="PF13439">
    <property type="entry name" value="Glyco_transf_4"/>
    <property type="match status" value="1"/>
</dbReference>
<dbReference type="Pfam" id="PF00534">
    <property type="entry name" value="Glycos_transf_1"/>
    <property type="match status" value="1"/>
</dbReference>
<dbReference type="PANTHER" id="PTHR45947">
    <property type="entry name" value="SULFOQUINOVOSYL TRANSFERASE SQD2"/>
    <property type="match status" value="1"/>
</dbReference>
<evidence type="ECO:0000313" key="3">
    <source>
        <dbReference type="EMBL" id="GAH69454.1"/>
    </source>
</evidence>
<protein>
    <recommendedName>
        <fullName evidence="4">Glycosyl transferase family 1 domain-containing protein</fullName>
    </recommendedName>
</protein>
<evidence type="ECO:0000259" key="1">
    <source>
        <dbReference type="Pfam" id="PF00534"/>
    </source>
</evidence>
<reference evidence="3" key="1">
    <citation type="journal article" date="2014" name="Front. Microbiol.">
        <title>High frequency of phylogenetically diverse reductive dehalogenase-homologous genes in deep subseafloor sedimentary metagenomes.</title>
        <authorList>
            <person name="Kawai M."/>
            <person name="Futagami T."/>
            <person name="Toyoda A."/>
            <person name="Takaki Y."/>
            <person name="Nishi S."/>
            <person name="Hori S."/>
            <person name="Arai W."/>
            <person name="Tsubouchi T."/>
            <person name="Morono Y."/>
            <person name="Uchiyama I."/>
            <person name="Ito T."/>
            <person name="Fujiyama A."/>
            <person name="Inagaki F."/>
            <person name="Takami H."/>
        </authorList>
    </citation>
    <scope>NUCLEOTIDE SEQUENCE</scope>
    <source>
        <strain evidence="3">Expedition CK06-06</strain>
    </source>
</reference>
<evidence type="ECO:0000259" key="2">
    <source>
        <dbReference type="Pfam" id="PF13439"/>
    </source>
</evidence>
<sequence>YFVSNIDYNKPSGIFQQMRHSLNIIYSLESKKKIDNLLKKTKPDLIHLNNFAHQISPSILGVIKKYRIPTVMTMRDYKMVCPSYSMFVNGNPCGKCKNGKYYFCFLKKCTKGSLIKSLVNVFEMYLHHKLLHIYDKIDIYISPSMFLMKRVKEMGFNAKVVYLPNFVDIERYKPYYGWKEESIIYTGRLSPEKGLVTLINAIKEVNISLNIIGDGPIKEKLINKVENEKITNVNFLGYKKGEELKNEIKKSMFLVLPS</sequence>
<dbReference type="SUPFAM" id="SSF53756">
    <property type="entry name" value="UDP-Glycosyltransferase/glycogen phosphorylase"/>
    <property type="match status" value="1"/>
</dbReference>
<dbReference type="EMBL" id="BARU01033616">
    <property type="protein sequence ID" value="GAH69454.1"/>
    <property type="molecule type" value="Genomic_DNA"/>
</dbReference>
<evidence type="ECO:0008006" key="4">
    <source>
        <dbReference type="Google" id="ProtNLM"/>
    </source>
</evidence>
<feature type="non-terminal residue" evidence="3">
    <location>
        <position position="258"/>
    </location>
</feature>
<dbReference type="PANTHER" id="PTHR45947:SF13">
    <property type="entry name" value="TRANSFERASE"/>
    <property type="match status" value="1"/>
</dbReference>
<dbReference type="InterPro" id="IPR050194">
    <property type="entry name" value="Glycosyltransferase_grp1"/>
</dbReference>
<dbReference type="InterPro" id="IPR028098">
    <property type="entry name" value="Glyco_trans_4-like_N"/>
</dbReference>
<accession>X1ITQ0</accession>
<comment type="caution">
    <text evidence="3">The sequence shown here is derived from an EMBL/GenBank/DDBJ whole genome shotgun (WGS) entry which is preliminary data.</text>
</comment>
<dbReference type="Gene3D" id="3.40.50.2000">
    <property type="entry name" value="Glycogen Phosphorylase B"/>
    <property type="match status" value="2"/>
</dbReference>
<feature type="non-terminal residue" evidence="3">
    <location>
        <position position="1"/>
    </location>
</feature>